<proteinExistence type="predicted"/>
<evidence type="ECO:0000313" key="2">
    <source>
        <dbReference type="EMBL" id="SPC97337.1"/>
    </source>
</evidence>
<organism evidence="2">
    <name type="scientific">Fagus sylvatica</name>
    <name type="common">Beechnut</name>
    <dbReference type="NCBI Taxonomy" id="28930"/>
    <lineage>
        <taxon>Eukaryota</taxon>
        <taxon>Viridiplantae</taxon>
        <taxon>Streptophyta</taxon>
        <taxon>Embryophyta</taxon>
        <taxon>Tracheophyta</taxon>
        <taxon>Spermatophyta</taxon>
        <taxon>Magnoliopsida</taxon>
        <taxon>eudicotyledons</taxon>
        <taxon>Gunneridae</taxon>
        <taxon>Pentapetalae</taxon>
        <taxon>rosids</taxon>
        <taxon>fabids</taxon>
        <taxon>Fagales</taxon>
        <taxon>Fagaceae</taxon>
        <taxon>Fagus</taxon>
    </lineage>
</organism>
<protein>
    <submittedName>
        <fullName evidence="2">Uncharacterized protein</fullName>
    </submittedName>
</protein>
<accession>A0A2N9G3T0</accession>
<dbReference type="EMBL" id="OIVN01001759">
    <property type="protein sequence ID" value="SPC97337.1"/>
    <property type="molecule type" value="Genomic_DNA"/>
</dbReference>
<dbReference type="AlphaFoldDB" id="A0A2N9G3T0"/>
<feature type="region of interest" description="Disordered" evidence="1">
    <location>
        <begin position="1"/>
        <end position="45"/>
    </location>
</feature>
<reference evidence="2" key="1">
    <citation type="submission" date="2018-02" db="EMBL/GenBank/DDBJ databases">
        <authorList>
            <person name="Cohen D.B."/>
            <person name="Kent A.D."/>
        </authorList>
    </citation>
    <scope>NUCLEOTIDE SEQUENCE</scope>
</reference>
<name>A0A2N9G3T0_FAGSY</name>
<gene>
    <name evidence="2" type="ORF">FSB_LOCUS25219</name>
</gene>
<evidence type="ECO:0000256" key="1">
    <source>
        <dbReference type="SAM" id="MobiDB-lite"/>
    </source>
</evidence>
<sequence>MVLKTGPDRPVQPGTGVQSGPILLKNRKSGKSDQKPKTAGSTMKTANRHRFEALSLSVTRFGRLAVNGGERKIALLGGRTTKEVNDGVPGVELGPRCGEDWISLLSRSLLSFLSLYSVSFSGRGNQELQTVVGWVDSSPSPATFGCLRNPLEVLDLNLSFLLSCSTTVVRMGL</sequence>